<evidence type="ECO:0000259" key="2">
    <source>
        <dbReference type="PROSITE" id="PS50249"/>
    </source>
</evidence>
<evidence type="ECO:0000313" key="4">
    <source>
        <dbReference type="Proteomes" id="UP000192257"/>
    </source>
</evidence>
<dbReference type="EMBL" id="NBCO01000003">
    <property type="protein sequence ID" value="ORC92544.1"/>
    <property type="molecule type" value="Genomic_DNA"/>
</dbReference>
<dbReference type="SMART" id="SM00232">
    <property type="entry name" value="JAB_MPN"/>
    <property type="match status" value="1"/>
</dbReference>
<keyword evidence="3" id="KW-0647">Proteasome</keyword>
<name>A0A1X0P6H9_9TRYP</name>
<dbReference type="GO" id="GO:0000502">
    <property type="term" value="C:proteasome complex"/>
    <property type="evidence" value="ECO:0007669"/>
    <property type="project" value="UniProtKB-KW"/>
</dbReference>
<dbReference type="PROSITE" id="PS50249">
    <property type="entry name" value="MPN"/>
    <property type="match status" value="1"/>
</dbReference>
<feature type="region of interest" description="Disordered" evidence="1">
    <location>
        <begin position="342"/>
        <end position="388"/>
    </location>
</feature>
<dbReference type="InterPro" id="IPR037518">
    <property type="entry name" value="MPN"/>
</dbReference>
<dbReference type="Pfam" id="PF13012">
    <property type="entry name" value="MitMem_reg"/>
    <property type="match status" value="1"/>
</dbReference>
<proteinExistence type="predicted"/>
<dbReference type="PANTHER" id="PTHR10540">
    <property type="entry name" value="EUKARYOTIC TRANSLATION INITIATION FACTOR 3 SUBUNIT F-RELATED"/>
    <property type="match status" value="1"/>
</dbReference>
<dbReference type="Pfam" id="PF01398">
    <property type="entry name" value="JAB"/>
    <property type="match status" value="1"/>
</dbReference>
<dbReference type="AlphaFoldDB" id="A0A1X0P6H9"/>
<gene>
    <name evidence="3" type="ORF">TM35_000032970</name>
</gene>
<dbReference type="Gene3D" id="3.40.140.10">
    <property type="entry name" value="Cytidine Deaminase, domain 2"/>
    <property type="match status" value="1"/>
</dbReference>
<dbReference type="VEuPathDB" id="TriTrypDB:TM35_000032970"/>
<keyword evidence="4" id="KW-1185">Reference proteome</keyword>
<accession>A0A1X0P6H9</accession>
<dbReference type="GO" id="GO:0043161">
    <property type="term" value="P:proteasome-mediated ubiquitin-dependent protein catabolic process"/>
    <property type="evidence" value="ECO:0007669"/>
    <property type="project" value="TreeGrafter"/>
</dbReference>
<dbReference type="InterPro" id="IPR024969">
    <property type="entry name" value="EIF3F/CSN6-like_C"/>
</dbReference>
<sequence length="388" mass="43374">MSEDDPQRQRQQQQQQQSGSADDNRVDASAAGEGDDNARDSGDGPEGAAVFTPTAARVDVHPLVLLSLVDHYARINAKKTQKRRVAGLLLGRQKRFADGTQVLDINNSFAVPFDEDQRDPDVWFIDTNYAEEMFYMFRRVLPKVQVVGWYSAGPSFSVQPNDMLLHLLVADRFVANPVYCIVNTDPNNKGVPVLAYTTVQGREGARSLEFRNIPTHLGAEEAEEIGIEHLLRDLTDSTITTLSTQIQERELSLAHLGRVLQSIEEYLHDVSEGLMPISEDVLSVLQEVISLQPHIYHLKTSTEMIRHTNDQAIAMFIAAIGRCVGTLYDIIAKRRRLTREMREAKSQREQALREKLENEQHKAKEAAAEDGGQKSKGAGDDKGNMAKK</sequence>
<dbReference type="GO" id="GO:0008237">
    <property type="term" value="F:metallopeptidase activity"/>
    <property type="evidence" value="ECO:0007669"/>
    <property type="project" value="InterPro"/>
</dbReference>
<evidence type="ECO:0000313" key="3">
    <source>
        <dbReference type="EMBL" id="ORC92544.1"/>
    </source>
</evidence>
<feature type="domain" description="MPN" evidence="2">
    <location>
        <begin position="58"/>
        <end position="202"/>
    </location>
</feature>
<dbReference type="PANTHER" id="PTHR10540:SF7">
    <property type="entry name" value="26S PROTEASOME NON-ATPASE REGULATORY SUBUNIT 7"/>
    <property type="match status" value="1"/>
</dbReference>
<dbReference type="GeneID" id="39981844"/>
<dbReference type="STRING" id="67003.A0A1X0P6H9"/>
<comment type="caution">
    <text evidence="3">The sequence shown here is derived from an EMBL/GenBank/DDBJ whole genome shotgun (WGS) entry which is preliminary data.</text>
</comment>
<reference evidence="3 4" key="1">
    <citation type="submission" date="2017-03" db="EMBL/GenBank/DDBJ databases">
        <title>An alternative strategy for trypanosome survival in the mammalian bloodstream revealed through genome and transcriptome analysis of the ubiquitous bovine parasite Trypanosoma (Megatrypanum) theileri.</title>
        <authorList>
            <person name="Kelly S."/>
            <person name="Ivens A."/>
            <person name="Mott A."/>
            <person name="O'Neill E."/>
            <person name="Emms D."/>
            <person name="Macleod O."/>
            <person name="Voorheis P."/>
            <person name="Matthews J."/>
            <person name="Matthews K."/>
            <person name="Carrington M."/>
        </authorList>
    </citation>
    <scope>NUCLEOTIDE SEQUENCE [LARGE SCALE GENOMIC DNA]</scope>
    <source>
        <strain evidence="3">Edinburgh</strain>
    </source>
</reference>
<organism evidence="3 4">
    <name type="scientific">Trypanosoma theileri</name>
    <dbReference type="NCBI Taxonomy" id="67003"/>
    <lineage>
        <taxon>Eukaryota</taxon>
        <taxon>Discoba</taxon>
        <taxon>Euglenozoa</taxon>
        <taxon>Kinetoplastea</taxon>
        <taxon>Metakinetoplastina</taxon>
        <taxon>Trypanosomatida</taxon>
        <taxon>Trypanosomatidae</taxon>
        <taxon>Trypanosoma</taxon>
    </lineage>
</organism>
<dbReference type="InterPro" id="IPR000555">
    <property type="entry name" value="JAMM/MPN+_dom"/>
</dbReference>
<dbReference type="Proteomes" id="UP000192257">
    <property type="component" value="Unassembled WGS sequence"/>
</dbReference>
<feature type="region of interest" description="Disordered" evidence="1">
    <location>
        <begin position="1"/>
        <end position="49"/>
    </location>
</feature>
<dbReference type="RefSeq" id="XP_028886610.1">
    <property type="nucleotide sequence ID" value="XM_029022064.1"/>
</dbReference>
<evidence type="ECO:0000256" key="1">
    <source>
        <dbReference type="SAM" id="MobiDB-lite"/>
    </source>
</evidence>
<dbReference type="OrthoDB" id="10256771at2759"/>
<protein>
    <submittedName>
        <fullName evidence="3">Putative proteasome regulatory non-ATPase subunit 8, putative,26S proteasome regulatory subunit</fullName>
    </submittedName>
</protein>